<feature type="transmembrane region" description="Helical" evidence="1">
    <location>
        <begin position="146"/>
        <end position="167"/>
    </location>
</feature>
<organism evidence="2 3">
    <name type="scientific">Pelagomonas calceolata</name>
    <dbReference type="NCBI Taxonomy" id="35677"/>
    <lineage>
        <taxon>Eukaryota</taxon>
        <taxon>Sar</taxon>
        <taxon>Stramenopiles</taxon>
        <taxon>Ochrophyta</taxon>
        <taxon>Pelagophyceae</taxon>
        <taxon>Pelagomonadales</taxon>
        <taxon>Pelagomonadaceae</taxon>
        <taxon>Pelagomonas</taxon>
    </lineage>
</organism>
<proteinExistence type="predicted"/>
<comment type="caution">
    <text evidence="2">The sequence shown here is derived from an EMBL/GenBank/DDBJ whole genome shotgun (WGS) entry which is preliminary data.</text>
</comment>
<evidence type="ECO:0000256" key="1">
    <source>
        <dbReference type="SAM" id="Phobius"/>
    </source>
</evidence>
<dbReference type="Proteomes" id="UP000789595">
    <property type="component" value="Unassembled WGS sequence"/>
</dbReference>
<evidence type="ECO:0000313" key="3">
    <source>
        <dbReference type="Proteomes" id="UP000789595"/>
    </source>
</evidence>
<protein>
    <submittedName>
        <fullName evidence="2">Uncharacterized protein</fullName>
    </submittedName>
</protein>
<accession>A0A8J2WTN6</accession>
<name>A0A8J2WTN6_9STRA</name>
<gene>
    <name evidence="2" type="ORF">PECAL_6P20790</name>
</gene>
<dbReference type="EMBL" id="CAKKNE010000006">
    <property type="protein sequence ID" value="CAH0380425.1"/>
    <property type="molecule type" value="Genomic_DNA"/>
</dbReference>
<keyword evidence="1" id="KW-1133">Transmembrane helix</keyword>
<keyword evidence="1" id="KW-0812">Transmembrane</keyword>
<keyword evidence="3" id="KW-1185">Reference proteome</keyword>
<dbReference type="AlphaFoldDB" id="A0A8J2WTN6"/>
<reference evidence="2" key="1">
    <citation type="submission" date="2021-11" db="EMBL/GenBank/DDBJ databases">
        <authorList>
            <consortium name="Genoscope - CEA"/>
            <person name="William W."/>
        </authorList>
    </citation>
    <scope>NUCLEOTIDE SEQUENCE</scope>
</reference>
<sequence>MQAGQCYDKVWLEHTQPYDPRCEENCARIEIDDCARYCDGAGVVTMASNDRGGLDACTCATASKESCMVVGGYDEPFSLARAARRFPFDGTCVLGDTDLQLTRFCDQMGKFEPDEYRPTRRPTTFQPTARREVEVKAELTLVGRRGAILIGTCFALAAFLLFCLLFSRWRERRRLKRIAEMSSSAADFTSDFSPLDDDGQKWLEMM</sequence>
<evidence type="ECO:0000313" key="2">
    <source>
        <dbReference type="EMBL" id="CAH0380425.1"/>
    </source>
</evidence>
<keyword evidence="1" id="KW-0472">Membrane</keyword>